<accession>A0A251X5B4</accession>
<proteinExistence type="predicted"/>
<protein>
    <submittedName>
        <fullName evidence="1">Uncharacterized protein</fullName>
    </submittedName>
</protein>
<dbReference type="AlphaFoldDB" id="A0A251X5B4"/>
<organism evidence="1 2">
    <name type="scientific">Thioflexithrix psekupsensis</name>
    <dbReference type="NCBI Taxonomy" id="1570016"/>
    <lineage>
        <taxon>Bacteria</taxon>
        <taxon>Pseudomonadati</taxon>
        <taxon>Pseudomonadota</taxon>
        <taxon>Gammaproteobacteria</taxon>
        <taxon>Thiotrichales</taxon>
        <taxon>Thioflexithrix</taxon>
    </lineage>
</organism>
<comment type="caution">
    <text evidence="1">The sequence shown here is derived from an EMBL/GenBank/DDBJ whole genome shotgun (WGS) entry which is preliminary data.</text>
</comment>
<dbReference type="OrthoDB" id="800002at2"/>
<sequence length="227" mass="27007">MSLIKWQFGLIAEGTTDQAVLKNILKGLFGKDETDFLAIRPDPDATEKARTHGGWESVKRECEEWEDIQIFFEGVYSNYPEAQKILIIHLDTAEDSLQWKRPFKSKDNIQEYCKICREKIIGNIETTWYPDTKWEQYKFQLFYAICIEETEAWILPLYENENKNTAHSAKPKEKLKRLLKDYKEDTIYYDKISKILRQKKELEKCAKYNHSLELFLNSLYQILMPQD</sequence>
<dbReference type="Proteomes" id="UP000194798">
    <property type="component" value="Unassembled WGS sequence"/>
</dbReference>
<name>A0A251X5B4_9GAMM</name>
<dbReference type="RefSeq" id="WP_086489038.1">
    <property type="nucleotide sequence ID" value="NZ_MSLT01000023.1"/>
</dbReference>
<evidence type="ECO:0000313" key="2">
    <source>
        <dbReference type="Proteomes" id="UP000194798"/>
    </source>
</evidence>
<evidence type="ECO:0000313" key="1">
    <source>
        <dbReference type="EMBL" id="OUD12127.1"/>
    </source>
</evidence>
<gene>
    <name evidence="1" type="ORF">TPSD3_13445</name>
</gene>
<keyword evidence="2" id="KW-1185">Reference proteome</keyword>
<reference evidence="1 2" key="1">
    <citation type="submission" date="2016-12" db="EMBL/GenBank/DDBJ databases">
        <title>Thioflexothrix psekupsii D3 genome sequencing and assembly.</title>
        <authorList>
            <person name="Fomenkov A."/>
            <person name="Vincze T."/>
            <person name="Grabovich M."/>
            <person name="Anton B.P."/>
            <person name="Dubinina G."/>
            <person name="Orlova M."/>
            <person name="Belousova E."/>
            <person name="Roberts R.J."/>
        </authorList>
    </citation>
    <scope>NUCLEOTIDE SEQUENCE [LARGE SCALE GENOMIC DNA]</scope>
    <source>
        <strain evidence="1">D3</strain>
    </source>
</reference>
<dbReference type="EMBL" id="MSLT01000023">
    <property type="protein sequence ID" value="OUD12127.1"/>
    <property type="molecule type" value="Genomic_DNA"/>
</dbReference>